<dbReference type="AlphaFoldDB" id="A0A9D1N4B0"/>
<accession>A0A9D1N4B0</accession>
<dbReference type="EMBL" id="DVNZ01000183">
    <property type="protein sequence ID" value="HIU94656.1"/>
    <property type="molecule type" value="Genomic_DNA"/>
</dbReference>
<sequence>MGTTETDGRKLKIHASLCDMRGATEEKLRRYGRVEVAAAAVVTTPAVQALLSRHAVDISAAGVLELPDGEDVRLELQNGAVHFGAASRPPARPSALVVNGLLAAEAGAEAALAGYRAILVNGALRCPESVAAAIRGQLTVNGAVQAYPDGAVLLSPTFIVDGTFALRARAALYYAAQRIVLLDPAADPAALREKGVRFETREALLARSLAAEAAPLLGDAARITVLPDGCAFLDGDATLDAALLHRHGGRLYVNGDLTAGPDAAALLPRVEYLRVNGDVWLPPALFEPFAAVDATYGALRRRPGRRLRELPQAYVDAALLARSPDGVALEDCLTVELAADIPPETIERQLTFSGCGRVVCTREQAAAVAMVSEAAGMIGPCDAAGEDGGMDGANTVNAVSYAF</sequence>
<comment type="caution">
    <text evidence="1">The sequence shown here is derived from an EMBL/GenBank/DDBJ whole genome shotgun (WGS) entry which is preliminary data.</text>
</comment>
<protein>
    <submittedName>
        <fullName evidence="1">Uncharacterized protein</fullName>
    </submittedName>
</protein>
<dbReference type="Proteomes" id="UP000824128">
    <property type="component" value="Unassembled WGS sequence"/>
</dbReference>
<evidence type="ECO:0000313" key="1">
    <source>
        <dbReference type="EMBL" id="HIU94656.1"/>
    </source>
</evidence>
<reference evidence="1" key="1">
    <citation type="submission" date="2020-10" db="EMBL/GenBank/DDBJ databases">
        <authorList>
            <person name="Gilroy R."/>
        </authorList>
    </citation>
    <scope>NUCLEOTIDE SEQUENCE</scope>
    <source>
        <strain evidence="1">ChiGjej2B2-16831</strain>
    </source>
</reference>
<evidence type="ECO:0000313" key="2">
    <source>
        <dbReference type="Proteomes" id="UP000824128"/>
    </source>
</evidence>
<gene>
    <name evidence="1" type="ORF">IAD24_05795</name>
</gene>
<proteinExistence type="predicted"/>
<name>A0A9D1N4B0_9FIRM</name>
<reference evidence="1" key="2">
    <citation type="journal article" date="2021" name="PeerJ">
        <title>Extensive microbial diversity within the chicken gut microbiome revealed by metagenomics and culture.</title>
        <authorList>
            <person name="Gilroy R."/>
            <person name="Ravi A."/>
            <person name="Getino M."/>
            <person name="Pursley I."/>
            <person name="Horton D.L."/>
            <person name="Alikhan N.F."/>
            <person name="Baker D."/>
            <person name="Gharbi K."/>
            <person name="Hall N."/>
            <person name="Watson M."/>
            <person name="Adriaenssens E.M."/>
            <person name="Foster-Nyarko E."/>
            <person name="Jarju S."/>
            <person name="Secka A."/>
            <person name="Antonio M."/>
            <person name="Oren A."/>
            <person name="Chaudhuri R.R."/>
            <person name="La Ragione R."/>
            <person name="Hildebrand F."/>
            <person name="Pallen M.J."/>
        </authorList>
    </citation>
    <scope>NUCLEOTIDE SEQUENCE</scope>
    <source>
        <strain evidence="1">ChiGjej2B2-16831</strain>
    </source>
</reference>
<organism evidence="1 2">
    <name type="scientific">Candidatus Aphodomorpha intestinavium</name>
    <dbReference type="NCBI Taxonomy" id="2840672"/>
    <lineage>
        <taxon>Bacteria</taxon>
        <taxon>Bacillati</taxon>
        <taxon>Bacillota</taxon>
        <taxon>Clostridia</taxon>
        <taxon>Eubacteriales</taxon>
        <taxon>Candidatus Aphodomorpha</taxon>
    </lineage>
</organism>